<dbReference type="Pfam" id="PF07929">
    <property type="entry name" value="PRiA4_ORF3"/>
    <property type="match status" value="1"/>
</dbReference>
<feature type="domain" description="Plasmid pRiA4b Orf3-like" evidence="1">
    <location>
        <begin position="4"/>
        <end position="169"/>
    </location>
</feature>
<organism evidence="2 3">
    <name type="scientific">Microbacterium murale</name>
    <dbReference type="NCBI Taxonomy" id="1081040"/>
    <lineage>
        <taxon>Bacteria</taxon>
        <taxon>Bacillati</taxon>
        <taxon>Actinomycetota</taxon>
        <taxon>Actinomycetes</taxon>
        <taxon>Micrococcales</taxon>
        <taxon>Microbacteriaceae</taxon>
        <taxon>Microbacterium</taxon>
    </lineage>
</organism>
<dbReference type="SUPFAM" id="SSF159941">
    <property type="entry name" value="MM3350-like"/>
    <property type="match status" value="1"/>
</dbReference>
<dbReference type="EMBL" id="BMCM01000001">
    <property type="protein sequence ID" value="GGD69046.1"/>
    <property type="molecule type" value="Genomic_DNA"/>
</dbReference>
<sequence length="457" mass="50579">MTRHRLHMTLVGSEPEIWRTFEIEGSARLRMLHLALQTIMGWRESHLHAFTDADPHARAQHPSRRWEALDIESEEGTLSEDDFTVDDVLRDGGPLWYEYDFGDGWVHRLDIVEQVPSEPHLTTVVLLDGANRGPFEDSGGVGGYAEKTAIAADPQHPEHESIVDWIDTTVGPWAPRGPGMFDLIGVQSELNLMFNPGASGISPNDMSGLVKVVEHRLTGDVHEGSPIAEFASVLPPPIRSELRQHLQFTNILGPGGIDPETAARIIRPFAWLMDAVGADGLDLTSAGWMPQSTVLAGMTELGWITDWIGKGNREDVTPPIAVLRETAQRIGLVRVQKGRLLLSAAAKKALGDAPAQLRLIAEGLYRKLSDAETDAAVLLLLAIADGRPREDRWRSVAFGLEVCGWQSSTGWRFTKQDIGHATFWTQRVLNQLGDAPRLPRFDEESPLLRPFAREALR</sequence>
<dbReference type="RefSeq" id="WP_188435449.1">
    <property type="nucleotide sequence ID" value="NZ_BMCM01000001.1"/>
</dbReference>
<dbReference type="Proteomes" id="UP000629365">
    <property type="component" value="Unassembled WGS sequence"/>
</dbReference>
<dbReference type="PANTHER" id="PTHR41878:SF1">
    <property type="entry name" value="TNPR PROTEIN"/>
    <property type="match status" value="1"/>
</dbReference>
<accession>A0ABQ1RFT3</accession>
<dbReference type="InterPro" id="IPR012912">
    <property type="entry name" value="Plasmid_pRiA4b_Orf3-like"/>
</dbReference>
<evidence type="ECO:0000313" key="2">
    <source>
        <dbReference type="EMBL" id="GGD69046.1"/>
    </source>
</evidence>
<keyword evidence="3" id="KW-1185">Reference proteome</keyword>
<dbReference type="PANTHER" id="PTHR41878">
    <property type="entry name" value="LEXA REPRESSOR-RELATED"/>
    <property type="match status" value="1"/>
</dbReference>
<name>A0ABQ1RFT3_9MICO</name>
<protein>
    <recommendedName>
        <fullName evidence="1">Plasmid pRiA4b Orf3-like domain-containing protein</fullName>
    </recommendedName>
</protein>
<proteinExistence type="predicted"/>
<comment type="caution">
    <text evidence="2">The sequence shown here is derived from an EMBL/GenBank/DDBJ whole genome shotgun (WGS) entry which is preliminary data.</text>
</comment>
<dbReference type="Gene3D" id="3.10.290.30">
    <property type="entry name" value="MM3350-like"/>
    <property type="match status" value="1"/>
</dbReference>
<gene>
    <name evidence="2" type="ORF">GCM10007269_10200</name>
</gene>
<evidence type="ECO:0000259" key="1">
    <source>
        <dbReference type="Pfam" id="PF07929"/>
    </source>
</evidence>
<reference evidence="3" key="1">
    <citation type="journal article" date="2019" name="Int. J. Syst. Evol. Microbiol.">
        <title>The Global Catalogue of Microorganisms (GCM) 10K type strain sequencing project: providing services to taxonomists for standard genome sequencing and annotation.</title>
        <authorList>
            <consortium name="The Broad Institute Genomics Platform"/>
            <consortium name="The Broad Institute Genome Sequencing Center for Infectious Disease"/>
            <person name="Wu L."/>
            <person name="Ma J."/>
        </authorList>
    </citation>
    <scope>NUCLEOTIDE SEQUENCE [LARGE SCALE GENOMIC DNA]</scope>
    <source>
        <strain evidence="3">CCM 7640</strain>
    </source>
</reference>
<dbReference type="InterPro" id="IPR024047">
    <property type="entry name" value="MM3350-like_sf"/>
</dbReference>
<evidence type="ECO:0000313" key="3">
    <source>
        <dbReference type="Proteomes" id="UP000629365"/>
    </source>
</evidence>